<name>A0A250KMQ9_9GAMM</name>
<evidence type="ECO:0000313" key="2">
    <source>
        <dbReference type="Proteomes" id="UP000266313"/>
    </source>
</evidence>
<reference evidence="1 2" key="1">
    <citation type="submission" date="2016-12" db="EMBL/GenBank/DDBJ databases">
        <title>Genome sequencing of Methylocaldum marinum.</title>
        <authorList>
            <person name="Takeuchi M."/>
            <person name="Kamagata Y."/>
            <person name="Hiraoka S."/>
            <person name="Oshima K."/>
            <person name="Hattori M."/>
            <person name="Iwasaki W."/>
        </authorList>
    </citation>
    <scope>NUCLEOTIDE SEQUENCE [LARGE SCALE GENOMIC DNA]</scope>
    <source>
        <strain evidence="1 2">S8</strain>
    </source>
</reference>
<dbReference type="KEGG" id="mmai:sS8_0903"/>
<evidence type="ECO:0000313" key="1">
    <source>
        <dbReference type="EMBL" id="BBA32868.1"/>
    </source>
</evidence>
<gene>
    <name evidence="1" type="ORF">sS8_0903</name>
</gene>
<keyword evidence="2" id="KW-1185">Reference proteome</keyword>
<dbReference type="Proteomes" id="UP000266313">
    <property type="component" value="Chromosome"/>
</dbReference>
<protein>
    <submittedName>
        <fullName evidence="1">Putative Rhs family protein</fullName>
    </submittedName>
</protein>
<proteinExistence type="predicted"/>
<accession>A0A250KMQ9</accession>
<organism evidence="1 2">
    <name type="scientific">Methylocaldum marinum</name>
    <dbReference type="NCBI Taxonomy" id="1432792"/>
    <lineage>
        <taxon>Bacteria</taxon>
        <taxon>Pseudomonadati</taxon>
        <taxon>Pseudomonadota</taxon>
        <taxon>Gammaproteobacteria</taxon>
        <taxon>Methylococcales</taxon>
        <taxon>Methylococcaceae</taxon>
        <taxon>Methylocaldum</taxon>
    </lineage>
</organism>
<dbReference type="RefSeq" id="WP_232020509.1">
    <property type="nucleotide sequence ID" value="NZ_AP017928.1"/>
</dbReference>
<dbReference type="EMBL" id="AP017928">
    <property type="protein sequence ID" value="BBA32868.1"/>
    <property type="molecule type" value="Genomic_DNA"/>
</dbReference>
<dbReference type="AlphaFoldDB" id="A0A250KMQ9"/>
<sequence length="106" mass="11510">MSRADFEHFLSTGNLKATTETFMSPTRKSSEAYEGVLVKFQLVEGTTQALRDIGVKAHGKKSEALLPDLPQVKKGWARSKALFKQEGDQVNIGLGKGRALDGGGFK</sequence>